<feature type="transmembrane region" description="Helical" evidence="1">
    <location>
        <begin position="100"/>
        <end position="121"/>
    </location>
</feature>
<feature type="transmembrane region" description="Helical" evidence="1">
    <location>
        <begin position="152"/>
        <end position="172"/>
    </location>
</feature>
<dbReference type="HOGENOM" id="CLU_114403_1_0_3"/>
<sequence length="185" mass="20857">MVKTLPENQEQKTSKYKLTVKQKNWLISAHVASMGIWFGTAICMVAIALYNLNTTNGDQLYAINLVMKLLDDFIIIPAATASLITGALLSWLTTWGFVKYYWVITKWIATISLITFGTFWLGPWLNAVTSLSEDLRLKALENPLYMFNDRGIIIGGIIQTVSLLIIITISFLKPWGKRKPVVNKT</sequence>
<keyword evidence="3" id="KW-1185">Reference proteome</keyword>
<evidence type="ECO:0000256" key="1">
    <source>
        <dbReference type="SAM" id="Phobius"/>
    </source>
</evidence>
<dbReference type="eggNOG" id="COG1981">
    <property type="taxonomic scope" value="Bacteria"/>
</dbReference>
<dbReference type="KEGG" id="cyc:PCC7424_1483"/>
<evidence type="ECO:0008006" key="4">
    <source>
        <dbReference type="Google" id="ProtNLM"/>
    </source>
</evidence>
<dbReference type="OrthoDB" id="156858at2"/>
<proteinExistence type="predicted"/>
<feature type="transmembrane region" description="Helical" evidence="1">
    <location>
        <begin position="73"/>
        <end position="93"/>
    </location>
</feature>
<name>B7K8G4_GLOC7</name>
<keyword evidence="1" id="KW-0812">Transmembrane</keyword>
<keyword evidence="1" id="KW-1133">Transmembrane helix</keyword>
<dbReference type="RefSeq" id="WP_012598869.1">
    <property type="nucleotide sequence ID" value="NC_011729.1"/>
</dbReference>
<dbReference type="STRING" id="65393.PCC7424_1483"/>
<accession>B7K8G4</accession>
<organism evidence="2 3">
    <name type="scientific">Gloeothece citriformis (strain PCC 7424)</name>
    <name type="common">Cyanothece sp. (strain PCC 7424)</name>
    <dbReference type="NCBI Taxonomy" id="65393"/>
    <lineage>
        <taxon>Bacteria</taxon>
        <taxon>Bacillati</taxon>
        <taxon>Cyanobacteriota</taxon>
        <taxon>Cyanophyceae</taxon>
        <taxon>Oscillatoriophycideae</taxon>
        <taxon>Chroococcales</taxon>
        <taxon>Aphanothecaceae</taxon>
        <taxon>Gloeothece</taxon>
        <taxon>Gloeothece citriformis</taxon>
    </lineage>
</organism>
<dbReference type="AlphaFoldDB" id="B7K8G4"/>
<reference evidence="3" key="1">
    <citation type="journal article" date="2011" name="MBio">
        <title>Novel metabolic attributes of the genus Cyanothece, comprising a group of unicellular nitrogen-fixing Cyanobacteria.</title>
        <authorList>
            <person name="Bandyopadhyay A."/>
            <person name="Elvitigala T."/>
            <person name="Welsh E."/>
            <person name="Stockel J."/>
            <person name="Liberton M."/>
            <person name="Min H."/>
            <person name="Sherman L.A."/>
            <person name="Pakrasi H.B."/>
        </authorList>
    </citation>
    <scope>NUCLEOTIDE SEQUENCE [LARGE SCALE GENOMIC DNA]</scope>
    <source>
        <strain evidence="3">PCC 7424</strain>
    </source>
</reference>
<evidence type="ECO:0000313" key="3">
    <source>
        <dbReference type="Proteomes" id="UP000002384"/>
    </source>
</evidence>
<dbReference type="EMBL" id="CP001291">
    <property type="protein sequence ID" value="ACK69924.1"/>
    <property type="molecule type" value="Genomic_DNA"/>
</dbReference>
<gene>
    <name evidence="2" type="ordered locus">PCC7424_1483</name>
</gene>
<keyword evidence="1" id="KW-0472">Membrane</keyword>
<evidence type="ECO:0000313" key="2">
    <source>
        <dbReference type="EMBL" id="ACK69924.1"/>
    </source>
</evidence>
<dbReference type="Proteomes" id="UP000002384">
    <property type="component" value="Chromosome"/>
</dbReference>
<feature type="transmembrane region" description="Helical" evidence="1">
    <location>
        <begin position="25"/>
        <end position="53"/>
    </location>
</feature>
<protein>
    <recommendedName>
        <fullName evidence="4">Integral membrane protein</fullName>
    </recommendedName>
</protein>